<reference evidence="3 4" key="1">
    <citation type="journal article" date="2023" name="Elife">
        <title>Identification of key yeast species and microbe-microbe interactions impacting larval growth of Drosophila in the wild.</title>
        <authorList>
            <person name="Mure A."/>
            <person name="Sugiura Y."/>
            <person name="Maeda R."/>
            <person name="Honda K."/>
            <person name="Sakurai N."/>
            <person name="Takahashi Y."/>
            <person name="Watada M."/>
            <person name="Katoh T."/>
            <person name="Gotoh A."/>
            <person name="Gotoh Y."/>
            <person name="Taniguchi I."/>
            <person name="Nakamura K."/>
            <person name="Hayashi T."/>
            <person name="Katayama T."/>
            <person name="Uemura T."/>
            <person name="Hattori Y."/>
        </authorList>
    </citation>
    <scope>NUCLEOTIDE SEQUENCE [LARGE SCALE GENOMIC DNA]</scope>
    <source>
        <strain evidence="3 4">PK-24</strain>
    </source>
</reference>
<feature type="domain" description="RNase III" evidence="2">
    <location>
        <begin position="1"/>
        <end position="125"/>
    </location>
</feature>
<evidence type="ECO:0000313" key="3">
    <source>
        <dbReference type="EMBL" id="GMM47003.1"/>
    </source>
</evidence>
<keyword evidence="4" id="KW-1185">Reference proteome</keyword>
<organism evidence="3 4">
    <name type="scientific">Pichia kluyveri</name>
    <name type="common">Yeast</name>
    <dbReference type="NCBI Taxonomy" id="36015"/>
    <lineage>
        <taxon>Eukaryota</taxon>
        <taxon>Fungi</taxon>
        <taxon>Dikarya</taxon>
        <taxon>Ascomycota</taxon>
        <taxon>Saccharomycotina</taxon>
        <taxon>Pichiomycetes</taxon>
        <taxon>Pichiales</taxon>
        <taxon>Pichiaceae</taxon>
        <taxon>Pichia</taxon>
    </lineage>
</organism>
<comment type="caution">
    <text evidence="3">The sequence shown here is derived from an EMBL/GenBank/DDBJ whole genome shotgun (WGS) entry which is preliminary data.</text>
</comment>
<proteinExistence type="predicted"/>
<protein>
    <recommendedName>
        <fullName evidence="2">RNase III domain-containing protein</fullName>
    </recommendedName>
</protein>
<dbReference type="EMBL" id="BTGB01000005">
    <property type="protein sequence ID" value="GMM47003.1"/>
    <property type="molecule type" value="Genomic_DNA"/>
</dbReference>
<evidence type="ECO:0000259" key="2">
    <source>
        <dbReference type="PROSITE" id="PS50142"/>
    </source>
</evidence>
<sequence>MSEKVKIKSSSLNNEHTSITLPQIKNKNNLSIVQNMKDTMNFKKFEFLGDAYVDFIVSVFLYDKYPSLTKRDLVDLACDITSNKNLGKMCLDHQLTQFDSAFPIGSKKYADIFEAYFGVVALESGICTHYKSFKDSLWDSWKLSTYFFEIACTENLKSYDLRENTRSRVISDTDRYIMQVKNNSRHDLESLFNADSNDFEKTIEIERLQFLGTSALRFLFTKVFINNMTTYDVKKIAQMRDNGLKEDVVTNQALKMLETPDFSQFYSLFNKKRKQDISFQFKSSYLKQYLGFLVSTYLPLSINKYNHCMFKIGWLECESLVNALYTSYMQKRKEKDIIKSKNTRLIDPTFLFSEKKLHRRKMKGK</sequence>
<dbReference type="AlphaFoldDB" id="A0AAV5R719"/>
<gene>
    <name evidence="3" type="ORF">DAPK24_035780</name>
</gene>
<dbReference type="GO" id="GO:0004525">
    <property type="term" value="F:ribonuclease III activity"/>
    <property type="evidence" value="ECO:0007669"/>
    <property type="project" value="InterPro"/>
</dbReference>
<keyword evidence="1" id="KW-0378">Hydrolase</keyword>
<evidence type="ECO:0000256" key="1">
    <source>
        <dbReference type="ARBA" id="ARBA00022801"/>
    </source>
</evidence>
<dbReference type="SUPFAM" id="SSF69065">
    <property type="entry name" value="RNase III domain-like"/>
    <property type="match status" value="1"/>
</dbReference>
<dbReference type="SMART" id="SM00535">
    <property type="entry name" value="RIBOc"/>
    <property type="match status" value="1"/>
</dbReference>
<dbReference type="PANTHER" id="PTHR14950">
    <property type="entry name" value="DICER-RELATED"/>
    <property type="match status" value="1"/>
</dbReference>
<dbReference type="Pfam" id="PF00636">
    <property type="entry name" value="Ribonuclease_3"/>
    <property type="match status" value="1"/>
</dbReference>
<dbReference type="CDD" id="cd00593">
    <property type="entry name" value="RIBOc"/>
    <property type="match status" value="1"/>
</dbReference>
<dbReference type="InterPro" id="IPR036389">
    <property type="entry name" value="RNase_III_sf"/>
</dbReference>
<evidence type="ECO:0000313" key="4">
    <source>
        <dbReference type="Proteomes" id="UP001378960"/>
    </source>
</evidence>
<dbReference type="PROSITE" id="PS50142">
    <property type="entry name" value="RNASE_3_2"/>
    <property type="match status" value="1"/>
</dbReference>
<dbReference type="Proteomes" id="UP001378960">
    <property type="component" value="Unassembled WGS sequence"/>
</dbReference>
<dbReference type="GO" id="GO:0006396">
    <property type="term" value="P:RNA processing"/>
    <property type="evidence" value="ECO:0007669"/>
    <property type="project" value="InterPro"/>
</dbReference>
<accession>A0AAV5R719</accession>
<dbReference type="Gene3D" id="1.10.1520.10">
    <property type="entry name" value="Ribonuclease III domain"/>
    <property type="match status" value="1"/>
</dbReference>
<dbReference type="InterPro" id="IPR000999">
    <property type="entry name" value="RNase_III_dom"/>
</dbReference>
<name>A0AAV5R719_PICKL</name>